<dbReference type="EMBL" id="CP035758">
    <property type="protein sequence ID" value="QBD76424.1"/>
    <property type="molecule type" value="Genomic_DNA"/>
</dbReference>
<dbReference type="AlphaFoldDB" id="A0A4P6JMH0"/>
<dbReference type="KEGG" id="kbs:EPA93_10545"/>
<dbReference type="Proteomes" id="UP000290365">
    <property type="component" value="Chromosome"/>
</dbReference>
<proteinExistence type="predicted"/>
<reference evidence="1 2" key="1">
    <citation type="submission" date="2019-01" db="EMBL/GenBank/DDBJ databases">
        <title>Ktedonosporobacter rubrisoli SCAWS-G2.</title>
        <authorList>
            <person name="Huang Y."/>
            <person name="Yan B."/>
        </authorList>
    </citation>
    <scope>NUCLEOTIDE SEQUENCE [LARGE SCALE GENOMIC DNA]</scope>
    <source>
        <strain evidence="1 2">SCAWS-G2</strain>
    </source>
</reference>
<protein>
    <submittedName>
        <fullName evidence="1">Uncharacterized protein</fullName>
    </submittedName>
</protein>
<keyword evidence="2" id="KW-1185">Reference proteome</keyword>
<dbReference type="OrthoDB" id="4547498at2"/>
<evidence type="ECO:0000313" key="1">
    <source>
        <dbReference type="EMBL" id="QBD76424.1"/>
    </source>
</evidence>
<accession>A0A4P6JMH0</accession>
<name>A0A4P6JMH0_KTERU</name>
<dbReference type="RefSeq" id="WP_129887196.1">
    <property type="nucleotide sequence ID" value="NZ_CP035758.1"/>
</dbReference>
<organism evidence="1 2">
    <name type="scientific">Ktedonosporobacter rubrisoli</name>
    <dbReference type="NCBI Taxonomy" id="2509675"/>
    <lineage>
        <taxon>Bacteria</taxon>
        <taxon>Bacillati</taxon>
        <taxon>Chloroflexota</taxon>
        <taxon>Ktedonobacteria</taxon>
        <taxon>Ktedonobacterales</taxon>
        <taxon>Ktedonosporobacteraceae</taxon>
        <taxon>Ktedonosporobacter</taxon>
    </lineage>
</organism>
<gene>
    <name evidence="1" type="ORF">EPA93_10545</name>
</gene>
<evidence type="ECO:0000313" key="2">
    <source>
        <dbReference type="Proteomes" id="UP000290365"/>
    </source>
</evidence>
<sequence length="126" mass="14919">MDFEQGYRLTRQAWIDGVNEFHPTPKESYTLAWEKMPSWEQEAVKSLYHAVRDILLPSLQQGVRIPREHGGYLVSAIWNVLMFQLLHTPKPSYVKHFDELEKWQQKTDIKMFEAIESAMLQELTKL</sequence>